<dbReference type="InterPro" id="IPR051531">
    <property type="entry name" value="N-acetyltransferase"/>
</dbReference>
<dbReference type="InterPro" id="IPR000182">
    <property type="entry name" value="GNAT_dom"/>
</dbReference>
<sequence length="125" mass="14915">MKSLLKDIQICKKNYSDYIRYEIYHKKENARIGSISLKGILFINESLKKGYEFGYGINKDFWNKGIMTESVKLFSNDFFTNFKQYVLYAETLKGNIASQKVLRNNDFKIIYEKTLTYIWLKEKSF</sequence>
<dbReference type="AlphaFoldDB" id="A0AA45C806"/>
<evidence type="ECO:0000313" key="2">
    <source>
        <dbReference type="EMBL" id="PWJ95752.1"/>
    </source>
</evidence>
<gene>
    <name evidence="2" type="ORF">C7380_104171</name>
</gene>
<name>A0AA45C806_9BACT</name>
<accession>A0AA45C806</accession>
<dbReference type="SUPFAM" id="SSF55729">
    <property type="entry name" value="Acyl-CoA N-acyltransferases (Nat)"/>
    <property type="match status" value="1"/>
</dbReference>
<dbReference type="RefSeq" id="WP_109604274.1">
    <property type="nucleotide sequence ID" value="NZ_QGGI01000004.1"/>
</dbReference>
<comment type="caution">
    <text evidence="2">The sequence shown here is derived from an EMBL/GenBank/DDBJ whole genome shotgun (WGS) entry which is preliminary data.</text>
</comment>
<dbReference type="Gene3D" id="3.40.630.30">
    <property type="match status" value="1"/>
</dbReference>
<protein>
    <submittedName>
        <fullName evidence="2">Acetyltransferase (GNAT) family protein</fullName>
    </submittedName>
</protein>
<proteinExistence type="predicted"/>
<keyword evidence="3" id="KW-1185">Reference proteome</keyword>
<dbReference type="Proteomes" id="UP000245921">
    <property type="component" value="Unassembled WGS sequence"/>
</dbReference>
<dbReference type="Pfam" id="PF13302">
    <property type="entry name" value="Acetyltransf_3"/>
    <property type="match status" value="1"/>
</dbReference>
<organism evidence="2 3">
    <name type="scientific">Oceanotoga teriensis</name>
    <dbReference type="NCBI Taxonomy" id="515440"/>
    <lineage>
        <taxon>Bacteria</taxon>
        <taxon>Thermotogati</taxon>
        <taxon>Thermotogota</taxon>
        <taxon>Thermotogae</taxon>
        <taxon>Petrotogales</taxon>
        <taxon>Petrotogaceae</taxon>
        <taxon>Oceanotoga</taxon>
    </lineage>
</organism>
<feature type="domain" description="N-acetyltransferase" evidence="1">
    <location>
        <begin position="12"/>
        <end position="108"/>
    </location>
</feature>
<reference evidence="2 3" key="1">
    <citation type="submission" date="2018-05" db="EMBL/GenBank/DDBJ databases">
        <title>Genomic Encyclopedia of Type Strains, Phase IV (KMG-IV): sequencing the most valuable type-strain genomes for metagenomic binning, comparative biology and taxonomic classification.</title>
        <authorList>
            <person name="Goeker M."/>
        </authorList>
    </citation>
    <scope>NUCLEOTIDE SEQUENCE [LARGE SCALE GENOMIC DNA]</scope>
    <source>
        <strain evidence="2 3">DSM 24906</strain>
    </source>
</reference>
<dbReference type="InterPro" id="IPR016181">
    <property type="entry name" value="Acyl_CoA_acyltransferase"/>
</dbReference>
<dbReference type="GO" id="GO:0016747">
    <property type="term" value="F:acyltransferase activity, transferring groups other than amino-acyl groups"/>
    <property type="evidence" value="ECO:0007669"/>
    <property type="project" value="InterPro"/>
</dbReference>
<evidence type="ECO:0000259" key="1">
    <source>
        <dbReference type="Pfam" id="PF13302"/>
    </source>
</evidence>
<dbReference type="EMBL" id="QGGI01000004">
    <property type="protein sequence ID" value="PWJ95752.1"/>
    <property type="molecule type" value="Genomic_DNA"/>
</dbReference>
<dbReference type="PANTHER" id="PTHR43792">
    <property type="entry name" value="GNAT FAMILY, PUTATIVE (AFU_ORTHOLOGUE AFUA_3G00765)-RELATED-RELATED"/>
    <property type="match status" value="1"/>
</dbReference>
<evidence type="ECO:0000313" key="3">
    <source>
        <dbReference type="Proteomes" id="UP000245921"/>
    </source>
</evidence>